<evidence type="ECO:0000313" key="2">
    <source>
        <dbReference type="EMBL" id="OZM57127.1"/>
    </source>
</evidence>
<sequence length="76" mass="9203">MSQFFNLLYDTIKVFIFFVAFTLLFYYGIVWLNDEYEGYHKYDQPQGGAVKVIGNKQEEVPVFSLKRLYFYYHYGE</sequence>
<name>A0A263BUX1_9BACI</name>
<evidence type="ECO:0008006" key="4">
    <source>
        <dbReference type="Google" id="ProtNLM"/>
    </source>
</evidence>
<keyword evidence="1" id="KW-0472">Membrane</keyword>
<reference evidence="2 3" key="2">
    <citation type="submission" date="2017-09" db="EMBL/GenBank/DDBJ databases">
        <title>Bacillus patelloidae sp. nov., isolated from the intestinal tract of a marine limpet.</title>
        <authorList>
            <person name="Liu R."/>
            <person name="Dong C."/>
            <person name="Shao Z."/>
        </authorList>
    </citation>
    <scope>NUCLEOTIDE SEQUENCE [LARGE SCALE GENOMIC DNA]</scope>
    <source>
        <strain evidence="2 3">SA5d-4</strain>
    </source>
</reference>
<organism evidence="2 3">
    <name type="scientific">Lottiidibacillus patelloidae</name>
    <dbReference type="NCBI Taxonomy" id="2670334"/>
    <lineage>
        <taxon>Bacteria</taxon>
        <taxon>Bacillati</taxon>
        <taxon>Bacillota</taxon>
        <taxon>Bacilli</taxon>
        <taxon>Bacillales</taxon>
        <taxon>Bacillaceae</taxon>
        <taxon>Lottiidibacillus</taxon>
    </lineage>
</organism>
<dbReference type="InterPro" id="IPR025321">
    <property type="entry name" value="DUF4227"/>
</dbReference>
<dbReference type="Pfam" id="PF14004">
    <property type="entry name" value="DUF4227"/>
    <property type="match status" value="1"/>
</dbReference>
<dbReference type="EMBL" id="NPIA01000003">
    <property type="protein sequence ID" value="OZM57127.1"/>
    <property type="molecule type" value="Genomic_DNA"/>
</dbReference>
<dbReference type="RefSeq" id="WP_094923510.1">
    <property type="nucleotide sequence ID" value="NZ_NPIA01000003.1"/>
</dbReference>
<feature type="transmembrane region" description="Helical" evidence="1">
    <location>
        <begin position="12"/>
        <end position="32"/>
    </location>
</feature>
<evidence type="ECO:0000256" key="1">
    <source>
        <dbReference type="SAM" id="Phobius"/>
    </source>
</evidence>
<proteinExistence type="predicted"/>
<keyword evidence="1" id="KW-0812">Transmembrane</keyword>
<protein>
    <recommendedName>
        <fullName evidence="4">DUF4227 domain-containing protein</fullName>
    </recommendedName>
</protein>
<accession>A0A263BUX1</accession>
<dbReference type="Proteomes" id="UP000217083">
    <property type="component" value="Unassembled WGS sequence"/>
</dbReference>
<keyword evidence="1" id="KW-1133">Transmembrane helix</keyword>
<gene>
    <name evidence="2" type="ORF">CIB95_06560</name>
</gene>
<dbReference type="AlphaFoldDB" id="A0A263BUX1"/>
<comment type="caution">
    <text evidence="2">The sequence shown here is derived from an EMBL/GenBank/DDBJ whole genome shotgun (WGS) entry which is preliminary data.</text>
</comment>
<evidence type="ECO:0000313" key="3">
    <source>
        <dbReference type="Proteomes" id="UP000217083"/>
    </source>
</evidence>
<keyword evidence="3" id="KW-1185">Reference proteome</keyword>
<reference evidence="3" key="1">
    <citation type="submission" date="2017-08" db="EMBL/GenBank/DDBJ databases">
        <authorList>
            <person name="Huang Z."/>
        </authorList>
    </citation>
    <scope>NUCLEOTIDE SEQUENCE [LARGE SCALE GENOMIC DNA]</scope>
    <source>
        <strain evidence="3">SA5d-4</strain>
    </source>
</reference>